<accession>A0A1X7UDN9</accession>
<reference evidence="12" key="1">
    <citation type="submission" date="2017-05" db="UniProtKB">
        <authorList>
            <consortium name="EnsemblMetazoa"/>
        </authorList>
    </citation>
    <scope>IDENTIFICATION</scope>
</reference>
<protein>
    <recommendedName>
        <fullName evidence="8">RuvB-like helicase</fullName>
        <ecNumber evidence="8">3.6.4.12</ecNumber>
    </recommendedName>
</protein>
<name>A0A1X7UDN9_AMPQE</name>
<dbReference type="InterPro" id="IPR010339">
    <property type="entry name" value="TIP49_P-loop"/>
</dbReference>
<evidence type="ECO:0000313" key="12">
    <source>
        <dbReference type="EnsemblMetazoa" id="Aqu2.1.25593_001"/>
    </source>
</evidence>
<evidence type="ECO:0000256" key="4">
    <source>
        <dbReference type="ARBA" id="ARBA00022801"/>
    </source>
</evidence>
<evidence type="ECO:0000256" key="1">
    <source>
        <dbReference type="ARBA" id="ARBA00004123"/>
    </source>
</evidence>
<dbReference type="GO" id="GO:0003678">
    <property type="term" value="F:DNA helicase activity"/>
    <property type="evidence" value="ECO:0007669"/>
    <property type="project" value="UniProtKB-EC"/>
</dbReference>
<evidence type="ECO:0000256" key="9">
    <source>
        <dbReference type="SAM" id="MobiDB-lite"/>
    </source>
</evidence>
<dbReference type="eggNOG" id="KOG2680">
    <property type="taxonomic scope" value="Eukaryota"/>
</dbReference>
<dbReference type="OMA" id="RTSMYLN"/>
<dbReference type="Gene3D" id="3.40.50.300">
    <property type="entry name" value="P-loop containing nucleotide triphosphate hydrolases"/>
    <property type="match status" value="1"/>
</dbReference>
<dbReference type="GO" id="GO:0016887">
    <property type="term" value="F:ATP hydrolysis activity"/>
    <property type="evidence" value="ECO:0007669"/>
    <property type="project" value="RHEA"/>
</dbReference>
<feature type="region of interest" description="Disordered" evidence="9">
    <location>
        <begin position="154"/>
        <end position="173"/>
    </location>
</feature>
<keyword evidence="7 8" id="KW-0539">Nucleus</keyword>
<dbReference type="SUPFAM" id="SSF52540">
    <property type="entry name" value="P-loop containing nucleoside triphosphate hydrolases"/>
    <property type="match status" value="1"/>
</dbReference>
<dbReference type="InterPro" id="IPR027238">
    <property type="entry name" value="RuvB-like"/>
</dbReference>
<dbReference type="GO" id="GO:0005634">
    <property type="term" value="C:nucleus"/>
    <property type="evidence" value="ECO:0007669"/>
    <property type="project" value="UniProtKB-SubCell"/>
</dbReference>
<keyword evidence="4 8" id="KW-0378">Hydrolase</keyword>
<proteinExistence type="inferred from homology"/>
<evidence type="ECO:0000259" key="11">
    <source>
        <dbReference type="Pfam" id="PF17856"/>
    </source>
</evidence>
<dbReference type="GO" id="GO:0005524">
    <property type="term" value="F:ATP binding"/>
    <property type="evidence" value="ECO:0007669"/>
    <property type="project" value="UniProtKB-KW"/>
</dbReference>
<dbReference type="InterPro" id="IPR041048">
    <property type="entry name" value="RuvB-like_C"/>
</dbReference>
<dbReference type="OrthoDB" id="10060499at2759"/>
<dbReference type="AlphaFoldDB" id="A0A1X7UDN9"/>
<keyword evidence="8" id="KW-0805">Transcription regulation</keyword>
<keyword evidence="6 8" id="KW-0067">ATP-binding</keyword>
<evidence type="ECO:0000256" key="2">
    <source>
        <dbReference type="ARBA" id="ARBA00007519"/>
    </source>
</evidence>
<evidence type="ECO:0000256" key="8">
    <source>
        <dbReference type="RuleBase" id="RU363048"/>
    </source>
</evidence>
<comment type="subcellular location">
    <subcellularLocation>
        <location evidence="1">Nucleus</location>
    </subcellularLocation>
</comment>
<comment type="similarity">
    <text evidence="2 8">Belongs to the RuvB family.</text>
</comment>
<dbReference type="FunFam" id="1.10.8.60:FF:000010">
    <property type="entry name" value="RuvB-like helicase"/>
    <property type="match status" value="1"/>
</dbReference>
<keyword evidence="5 8" id="KW-0347">Helicase</keyword>
<keyword evidence="8" id="KW-0804">Transcription</keyword>
<evidence type="ECO:0000256" key="3">
    <source>
        <dbReference type="ARBA" id="ARBA00022741"/>
    </source>
</evidence>
<evidence type="ECO:0000256" key="7">
    <source>
        <dbReference type="ARBA" id="ARBA00023242"/>
    </source>
</evidence>
<sequence length="173" mass="19690">MLLQAICGYFDLQATLLPRIETCSTLGNTLLTTSKIRGTNYPSPHGIPIDLLDRLLIISTKPYTEKEIKQILTIRCEEEDVEMSEEALEILTRIGMETSLRYSIQLITAASLACRKRKGTEVDVDDIKRVYSLFLDEHRSTQFLQEYQDQFLFSEDTSKPPAPPPSNEQMETA</sequence>
<dbReference type="EC" id="3.6.4.12" evidence="8"/>
<dbReference type="InParanoid" id="A0A1X7UDN9"/>
<dbReference type="STRING" id="400682.A0A1X7UDN9"/>
<dbReference type="Gene3D" id="1.10.8.60">
    <property type="match status" value="1"/>
</dbReference>
<evidence type="ECO:0000259" key="10">
    <source>
        <dbReference type="Pfam" id="PF06068"/>
    </source>
</evidence>
<dbReference type="Pfam" id="PF06068">
    <property type="entry name" value="TIP49"/>
    <property type="match status" value="1"/>
</dbReference>
<evidence type="ECO:0000256" key="6">
    <source>
        <dbReference type="ARBA" id="ARBA00022840"/>
    </source>
</evidence>
<feature type="domain" description="RuvB-like AAA-lid" evidence="11">
    <location>
        <begin position="71"/>
        <end position="136"/>
    </location>
</feature>
<dbReference type="EnsemblMetazoa" id="Aqu2.1.25593_001">
    <property type="protein sequence ID" value="Aqu2.1.25593_001"/>
    <property type="gene ID" value="Aqu2.1.25593"/>
</dbReference>
<comment type="catalytic activity">
    <reaction evidence="8">
        <text>ATP + H2O = ADP + phosphate + H(+)</text>
        <dbReference type="Rhea" id="RHEA:13065"/>
        <dbReference type="ChEBI" id="CHEBI:15377"/>
        <dbReference type="ChEBI" id="CHEBI:15378"/>
        <dbReference type="ChEBI" id="CHEBI:30616"/>
        <dbReference type="ChEBI" id="CHEBI:43474"/>
        <dbReference type="ChEBI" id="CHEBI:456216"/>
        <dbReference type="EC" id="3.6.4.12"/>
    </reaction>
</comment>
<evidence type="ECO:0000256" key="5">
    <source>
        <dbReference type="ARBA" id="ARBA00022806"/>
    </source>
</evidence>
<dbReference type="Pfam" id="PF17856">
    <property type="entry name" value="TIP49_C"/>
    <property type="match status" value="1"/>
</dbReference>
<keyword evidence="3 8" id="KW-0547">Nucleotide-binding</keyword>
<dbReference type="PANTHER" id="PTHR11093">
    <property type="entry name" value="RUVB-RELATED REPTIN AND PONTIN"/>
    <property type="match status" value="1"/>
</dbReference>
<feature type="domain" description="TIP49 P-loop" evidence="10">
    <location>
        <begin position="33"/>
        <end position="65"/>
    </location>
</feature>
<organism evidence="12">
    <name type="scientific">Amphimedon queenslandica</name>
    <name type="common">Sponge</name>
    <dbReference type="NCBI Taxonomy" id="400682"/>
    <lineage>
        <taxon>Eukaryota</taxon>
        <taxon>Metazoa</taxon>
        <taxon>Porifera</taxon>
        <taxon>Demospongiae</taxon>
        <taxon>Heteroscleromorpha</taxon>
        <taxon>Haplosclerida</taxon>
        <taxon>Niphatidae</taxon>
        <taxon>Amphimedon</taxon>
    </lineage>
</organism>
<dbReference type="InterPro" id="IPR027417">
    <property type="entry name" value="P-loop_NTPase"/>
</dbReference>